<evidence type="ECO:0000313" key="2">
    <source>
        <dbReference type="EMBL" id="SHK25312.1"/>
    </source>
</evidence>
<protein>
    <submittedName>
        <fullName evidence="2">Uncharacterized protein</fullName>
    </submittedName>
</protein>
<keyword evidence="1" id="KW-0812">Transmembrane</keyword>
<name>A0A1M6QYJ6_9ACTN</name>
<keyword evidence="3" id="KW-1185">Reference proteome</keyword>
<keyword evidence="1" id="KW-0472">Membrane</keyword>
<dbReference type="Proteomes" id="UP000184452">
    <property type="component" value="Unassembled WGS sequence"/>
</dbReference>
<reference evidence="2 3" key="1">
    <citation type="submission" date="2016-11" db="EMBL/GenBank/DDBJ databases">
        <authorList>
            <person name="Jaros S."/>
            <person name="Januszkiewicz K."/>
            <person name="Wedrychowicz H."/>
        </authorList>
    </citation>
    <scope>NUCLEOTIDE SEQUENCE [LARGE SCALE GENOMIC DNA]</scope>
    <source>
        <strain evidence="2 3">CGMCC 4.5723</strain>
    </source>
</reference>
<organism evidence="2 3">
    <name type="scientific">Nocardiopsis flavescens</name>
    <dbReference type="NCBI Taxonomy" id="758803"/>
    <lineage>
        <taxon>Bacteria</taxon>
        <taxon>Bacillati</taxon>
        <taxon>Actinomycetota</taxon>
        <taxon>Actinomycetes</taxon>
        <taxon>Streptosporangiales</taxon>
        <taxon>Nocardiopsidaceae</taxon>
        <taxon>Nocardiopsis</taxon>
    </lineage>
</organism>
<keyword evidence="1" id="KW-1133">Transmembrane helix</keyword>
<proteinExistence type="predicted"/>
<accession>A0A1M6QYJ6</accession>
<dbReference type="EMBL" id="FQZK01000016">
    <property type="protein sequence ID" value="SHK25312.1"/>
    <property type="molecule type" value="Genomic_DNA"/>
</dbReference>
<evidence type="ECO:0000313" key="3">
    <source>
        <dbReference type="Proteomes" id="UP000184452"/>
    </source>
</evidence>
<dbReference type="RefSeq" id="WP_073381454.1">
    <property type="nucleotide sequence ID" value="NZ_FQZK01000016.1"/>
</dbReference>
<evidence type="ECO:0000256" key="1">
    <source>
        <dbReference type="SAM" id="Phobius"/>
    </source>
</evidence>
<feature type="transmembrane region" description="Helical" evidence="1">
    <location>
        <begin position="37"/>
        <end position="57"/>
    </location>
</feature>
<dbReference type="AlphaFoldDB" id="A0A1M6QYJ6"/>
<sequence length="67" mass="7004">MNTASIVSWVLFVAVFALTRALTRQPYADLFGGPGLAATLASFGTAAALGLLVLLAVQRFAGRPPRE</sequence>
<gene>
    <name evidence="2" type="ORF">SAMN05421803_11681</name>
</gene>